<dbReference type="Proteomes" id="UP000526501">
    <property type="component" value="Unassembled WGS sequence"/>
</dbReference>
<accession>A0A7X1E6U2</accession>
<protein>
    <submittedName>
        <fullName evidence="1">Type II toxin-antitoxin system Phd/YefM family antitoxin</fullName>
    </submittedName>
</protein>
<evidence type="ECO:0000313" key="2">
    <source>
        <dbReference type="Proteomes" id="UP000526501"/>
    </source>
</evidence>
<evidence type="ECO:0000313" key="1">
    <source>
        <dbReference type="EMBL" id="MBC2604443.1"/>
    </source>
</evidence>
<sequence>MKASILDLRYKTKDVLKALERNETVSISYRGKEKGRIYPVEAVDTVQAKVSEHAFFASAKEEESVDELMDCLRGDRY</sequence>
<reference evidence="1 2" key="1">
    <citation type="submission" date="2020-07" db="EMBL/GenBank/DDBJ databases">
        <authorList>
            <person name="Feng X."/>
        </authorList>
    </citation>
    <scope>NUCLEOTIDE SEQUENCE [LARGE SCALE GENOMIC DNA]</scope>
    <source>
        <strain evidence="1 2">JCM23202</strain>
    </source>
</reference>
<gene>
    <name evidence="1" type="ORF">H5P27_00065</name>
</gene>
<dbReference type="AlphaFoldDB" id="A0A7X1E6U2"/>
<comment type="caution">
    <text evidence="1">The sequence shown here is derived from an EMBL/GenBank/DDBJ whole genome shotgun (WGS) entry which is preliminary data.</text>
</comment>
<keyword evidence="2" id="KW-1185">Reference proteome</keyword>
<dbReference type="EMBL" id="JACHVC010000001">
    <property type="protein sequence ID" value="MBC2604443.1"/>
    <property type="molecule type" value="Genomic_DNA"/>
</dbReference>
<name>A0A7X1E6U2_9BACT</name>
<organism evidence="1 2">
    <name type="scientific">Pelagicoccus albus</name>
    <dbReference type="NCBI Taxonomy" id="415222"/>
    <lineage>
        <taxon>Bacteria</taxon>
        <taxon>Pseudomonadati</taxon>
        <taxon>Verrucomicrobiota</taxon>
        <taxon>Opitutia</taxon>
        <taxon>Puniceicoccales</taxon>
        <taxon>Pelagicoccaceae</taxon>
        <taxon>Pelagicoccus</taxon>
    </lineage>
</organism>
<proteinExistence type="predicted"/>